<evidence type="ECO:0000313" key="4">
    <source>
        <dbReference type="EMBL" id="KAL3396080.1"/>
    </source>
</evidence>
<reference evidence="4 5" key="1">
    <citation type="journal article" date="2024" name="bioRxiv">
        <title>A reference genome for Trichogramma kaykai: A tiny desert-dwelling parasitoid wasp with competing sex-ratio distorters.</title>
        <authorList>
            <person name="Culotta J."/>
            <person name="Lindsey A.R."/>
        </authorList>
    </citation>
    <scope>NUCLEOTIDE SEQUENCE [LARGE SCALE GENOMIC DNA]</scope>
    <source>
        <strain evidence="4 5">KSX58</strain>
    </source>
</reference>
<dbReference type="Pfam" id="PF12796">
    <property type="entry name" value="Ank_2"/>
    <property type="match status" value="1"/>
</dbReference>
<dbReference type="PROSITE" id="PS50297">
    <property type="entry name" value="ANK_REP_REGION"/>
    <property type="match status" value="1"/>
</dbReference>
<evidence type="ECO:0000256" key="3">
    <source>
        <dbReference type="PROSITE-ProRule" id="PRU00023"/>
    </source>
</evidence>
<accession>A0ABD2WT73</accession>
<protein>
    <submittedName>
        <fullName evidence="4">Uncharacterized protein</fullName>
    </submittedName>
</protein>
<dbReference type="Proteomes" id="UP001627154">
    <property type="component" value="Unassembled WGS sequence"/>
</dbReference>
<dbReference type="Gene3D" id="1.25.40.20">
    <property type="entry name" value="Ankyrin repeat-containing domain"/>
    <property type="match status" value="1"/>
</dbReference>
<dbReference type="SUPFAM" id="SSF48403">
    <property type="entry name" value="Ankyrin repeat"/>
    <property type="match status" value="1"/>
</dbReference>
<name>A0ABD2WT73_9HYME</name>
<dbReference type="PANTHER" id="PTHR24180:SF45">
    <property type="entry name" value="POLY [ADP-RIBOSE] POLYMERASE TANKYRASE"/>
    <property type="match status" value="1"/>
</dbReference>
<dbReference type="EMBL" id="JBJJXI010000074">
    <property type="protein sequence ID" value="KAL3396080.1"/>
    <property type="molecule type" value="Genomic_DNA"/>
</dbReference>
<dbReference type="PANTHER" id="PTHR24180">
    <property type="entry name" value="CYCLIN-DEPENDENT KINASE INHIBITOR 2C-RELATED"/>
    <property type="match status" value="1"/>
</dbReference>
<organism evidence="4 5">
    <name type="scientific">Trichogramma kaykai</name>
    <dbReference type="NCBI Taxonomy" id="54128"/>
    <lineage>
        <taxon>Eukaryota</taxon>
        <taxon>Metazoa</taxon>
        <taxon>Ecdysozoa</taxon>
        <taxon>Arthropoda</taxon>
        <taxon>Hexapoda</taxon>
        <taxon>Insecta</taxon>
        <taxon>Pterygota</taxon>
        <taxon>Neoptera</taxon>
        <taxon>Endopterygota</taxon>
        <taxon>Hymenoptera</taxon>
        <taxon>Apocrita</taxon>
        <taxon>Proctotrupomorpha</taxon>
        <taxon>Chalcidoidea</taxon>
        <taxon>Trichogrammatidae</taxon>
        <taxon>Trichogramma</taxon>
    </lineage>
</organism>
<evidence type="ECO:0000256" key="1">
    <source>
        <dbReference type="ARBA" id="ARBA00022737"/>
    </source>
</evidence>
<keyword evidence="1" id="KW-0677">Repeat</keyword>
<dbReference type="PROSITE" id="PS50088">
    <property type="entry name" value="ANK_REPEAT"/>
    <property type="match status" value="1"/>
</dbReference>
<dbReference type="InterPro" id="IPR051637">
    <property type="entry name" value="Ank_repeat_dom-contain_49"/>
</dbReference>
<dbReference type="SMART" id="SM00248">
    <property type="entry name" value="ANK"/>
    <property type="match status" value="3"/>
</dbReference>
<evidence type="ECO:0000313" key="5">
    <source>
        <dbReference type="Proteomes" id="UP001627154"/>
    </source>
</evidence>
<evidence type="ECO:0000256" key="2">
    <source>
        <dbReference type="ARBA" id="ARBA00023043"/>
    </source>
</evidence>
<gene>
    <name evidence="4" type="ORF">TKK_009952</name>
</gene>
<feature type="repeat" description="ANK" evidence="3">
    <location>
        <begin position="171"/>
        <end position="203"/>
    </location>
</feature>
<dbReference type="InterPro" id="IPR002110">
    <property type="entry name" value="Ankyrin_rpt"/>
</dbReference>
<comment type="caution">
    <text evidence="4">The sequence shown here is derived from an EMBL/GenBank/DDBJ whole genome shotgun (WGS) entry which is preliminary data.</text>
</comment>
<sequence length="233" mass="27246">MAQDDDSSLKKLQTMREKVNWSNEKERYPFIHDLLYNMIKTWKGPLPNFRNMFRTRDMDWLFTESLNHMHNVDDYYLGCPFVVFVARCGYRDKPEVDEKGKPILRRTTPLHRAAKQKNYRELFKIYNWFNANYTDEDGFTHFHAACLAGCDDVVGQFLKLGQDPDCLAQKFAYPPLHLAVARGRDYVTQLLLDSGADQNRANADGFTPLHMLSFSEFPSLEKIFFKINVEVTP</sequence>
<dbReference type="AlphaFoldDB" id="A0ABD2WT73"/>
<keyword evidence="2 3" id="KW-0040">ANK repeat</keyword>
<proteinExistence type="predicted"/>
<keyword evidence="5" id="KW-1185">Reference proteome</keyword>
<dbReference type="InterPro" id="IPR036770">
    <property type="entry name" value="Ankyrin_rpt-contain_sf"/>
</dbReference>